<evidence type="ECO:0000313" key="4">
    <source>
        <dbReference type="Proteomes" id="UP000283568"/>
    </source>
</evidence>
<dbReference type="OrthoDB" id="6434096at2"/>
<gene>
    <name evidence="2" type="ORF">BDE27_1114</name>
    <name evidence="1" type="ORF">Xehl_02888</name>
</gene>
<dbReference type="EMBL" id="RAQI01000001">
    <property type="protein sequence ID" value="RKE93376.1"/>
    <property type="molecule type" value="Genomic_DNA"/>
</dbReference>
<keyword evidence="4" id="KW-1185">Reference proteome</keyword>
<evidence type="ECO:0000313" key="2">
    <source>
        <dbReference type="EMBL" id="RKE93376.1"/>
    </source>
</evidence>
<evidence type="ECO:0000313" key="1">
    <source>
        <dbReference type="EMBL" id="PHM23359.1"/>
    </source>
</evidence>
<dbReference type="RefSeq" id="WP_099132935.1">
    <property type="nucleotide sequence ID" value="NZ_CAWNOJ010000026.1"/>
</dbReference>
<name>A0A2D0ING1_9GAMM</name>
<proteinExistence type="predicted"/>
<protein>
    <submittedName>
        <fullName evidence="1">Uncharacterized protein</fullName>
    </submittedName>
</protein>
<dbReference type="EMBL" id="NIBT01000015">
    <property type="protein sequence ID" value="PHM23359.1"/>
    <property type="molecule type" value="Genomic_DNA"/>
</dbReference>
<accession>A0A2D0ING1</accession>
<comment type="caution">
    <text evidence="1">The sequence shown here is derived from an EMBL/GenBank/DDBJ whole genome shotgun (WGS) entry which is preliminary data.</text>
</comment>
<dbReference type="Proteomes" id="UP000283568">
    <property type="component" value="Unassembled WGS sequence"/>
</dbReference>
<reference evidence="1 3" key="1">
    <citation type="journal article" date="2017" name="Nat. Microbiol.">
        <title>Natural product diversity associated with the nematode symbionts Photorhabdus and Xenorhabdus.</title>
        <authorList>
            <person name="Tobias N.J."/>
            <person name="Wolff H."/>
            <person name="Djahanschiri B."/>
            <person name="Grundmann F."/>
            <person name="Kronenwerth M."/>
            <person name="Shi Y.M."/>
            <person name="Simonyi S."/>
            <person name="Grun P."/>
            <person name="Shapiro-Ilan D."/>
            <person name="Pidot S.J."/>
            <person name="Stinear T.P."/>
            <person name="Ebersberger I."/>
            <person name="Bode H.B."/>
        </authorList>
    </citation>
    <scope>NUCLEOTIDE SEQUENCE [LARGE SCALE GENOMIC DNA]</scope>
    <source>
        <strain evidence="1 3">DSM 16337</strain>
    </source>
</reference>
<reference evidence="2 4" key="2">
    <citation type="submission" date="2018-09" db="EMBL/GenBank/DDBJ databases">
        <title>Genomic Encyclopedia of Archaeal and Bacterial Type Strains, Phase II (KMG-II): from individual species to whole genera.</title>
        <authorList>
            <person name="Goeker M."/>
        </authorList>
    </citation>
    <scope>NUCLEOTIDE SEQUENCE [LARGE SCALE GENOMIC DNA]</scope>
    <source>
        <strain evidence="2 4">DSM 16337</strain>
    </source>
</reference>
<sequence>MSKYHTEIIGTDVNAMKRNENGIFEHIGLIPLADIPTRANAGEWDNEKVLGMRLVAEYLDHAQGDKEKDLLAFRWLVATLYIMETTDKNKMPYYRNHGVTLPLLMDCERIAMANNIEGAMIERFGKKQGTENAVLMYSGMLDDSGILKLSPMGVEVMDDMHEAFTLDVVNGALDKAAPAVH</sequence>
<dbReference type="AlphaFoldDB" id="A0A2D0ING1"/>
<evidence type="ECO:0000313" key="3">
    <source>
        <dbReference type="Proteomes" id="UP000225605"/>
    </source>
</evidence>
<dbReference type="Proteomes" id="UP000225605">
    <property type="component" value="Unassembled WGS sequence"/>
</dbReference>
<organism evidence="1 3">
    <name type="scientific">Xenorhabdus ehlersii</name>
    <dbReference type="NCBI Taxonomy" id="290111"/>
    <lineage>
        <taxon>Bacteria</taxon>
        <taxon>Pseudomonadati</taxon>
        <taxon>Pseudomonadota</taxon>
        <taxon>Gammaproteobacteria</taxon>
        <taxon>Enterobacterales</taxon>
        <taxon>Morganellaceae</taxon>
        <taxon>Xenorhabdus</taxon>
    </lineage>
</organism>